<dbReference type="InterPro" id="IPR050988">
    <property type="entry name" value="Mannitol_DH/Oxidoreductase"/>
</dbReference>
<dbReference type="InterPro" id="IPR013328">
    <property type="entry name" value="6PGD_dom2"/>
</dbReference>
<evidence type="ECO:0000256" key="4">
    <source>
        <dbReference type="ARBA" id="ARBA00023002"/>
    </source>
</evidence>
<dbReference type="InterPro" id="IPR023027">
    <property type="entry name" value="Mannitol_DH_CS"/>
</dbReference>
<dbReference type="InterPro" id="IPR036291">
    <property type="entry name" value="NAD(P)-bd_dom_sf"/>
</dbReference>
<proteinExistence type="inferred from homology"/>
<dbReference type="InterPro" id="IPR013131">
    <property type="entry name" value="Mannitol_DH_N"/>
</dbReference>
<evidence type="ECO:0000256" key="5">
    <source>
        <dbReference type="ARBA" id="ARBA00023027"/>
    </source>
</evidence>
<dbReference type="RefSeq" id="WP_083064109.1">
    <property type="nucleotide sequence ID" value="NZ_MVHG01000014.1"/>
</dbReference>
<gene>
    <name evidence="9" type="ORF">BST14_08715</name>
</gene>
<dbReference type="GO" id="GO:0019594">
    <property type="term" value="P:mannitol metabolic process"/>
    <property type="evidence" value="ECO:0007669"/>
    <property type="project" value="InterPro"/>
</dbReference>
<accession>A0A1W9ZKW8</accession>
<dbReference type="Gene3D" id="3.40.50.720">
    <property type="entry name" value="NAD(P)-binding Rossmann-like Domain"/>
    <property type="match status" value="1"/>
</dbReference>
<organism evidence="9 10">
    <name type="scientific">Mycobacterium arosiense ATCC BAA-1401 = DSM 45069</name>
    <dbReference type="NCBI Taxonomy" id="1265311"/>
    <lineage>
        <taxon>Bacteria</taxon>
        <taxon>Bacillati</taxon>
        <taxon>Actinomycetota</taxon>
        <taxon>Actinomycetes</taxon>
        <taxon>Mycobacteriales</taxon>
        <taxon>Mycobacteriaceae</taxon>
        <taxon>Mycobacterium</taxon>
        <taxon>Mycobacterium avium complex (MAC)</taxon>
    </lineage>
</organism>
<dbReference type="InterPro" id="IPR008927">
    <property type="entry name" value="6-PGluconate_DH-like_C_sf"/>
</dbReference>
<keyword evidence="5" id="KW-0520">NAD</keyword>
<evidence type="ECO:0000259" key="7">
    <source>
        <dbReference type="Pfam" id="PF01232"/>
    </source>
</evidence>
<dbReference type="Pfam" id="PF08125">
    <property type="entry name" value="Mannitol_dh_C"/>
    <property type="match status" value="1"/>
</dbReference>
<evidence type="ECO:0000313" key="9">
    <source>
        <dbReference type="EMBL" id="ORA17348.1"/>
    </source>
</evidence>
<evidence type="ECO:0000256" key="3">
    <source>
        <dbReference type="ARBA" id="ARBA00016219"/>
    </source>
</evidence>
<keyword evidence="4" id="KW-0560">Oxidoreductase</keyword>
<evidence type="ECO:0000256" key="2">
    <source>
        <dbReference type="ARBA" id="ARBA00012939"/>
    </source>
</evidence>
<reference evidence="9 10" key="1">
    <citation type="submission" date="2016-12" db="EMBL/GenBank/DDBJ databases">
        <title>The new phylogeny of genus Mycobacterium.</title>
        <authorList>
            <person name="Tortoli E."/>
            <person name="Trovato A."/>
            <person name="Cirillo D.M."/>
        </authorList>
    </citation>
    <scope>NUCLEOTIDE SEQUENCE [LARGE SCALE GENOMIC DNA]</scope>
    <source>
        <strain evidence="9 10">DSM 45069</strain>
    </source>
</reference>
<protein>
    <recommendedName>
        <fullName evidence="3">Mannitol-1-phosphate 5-dehydrogenase</fullName>
        <ecNumber evidence="2">1.1.1.17</ecNumber>
    </recommendedName>
</protein>
<sequence length="508" mass="56295">MFDVIPPPWRRDFAVPLSDATLRLHSRRVDVPAYDRSSLQRGVVHIGAGNFHRAHQAVYFDDLACSGISNRWGVTGVSLHSPDVKDLLSAQDGLYTVVQRGHDRQTARVVGSIGAVHYAPDDDSAVRAALADPQTRIVSLTITDNGYFLNPATDEFDADNPDVRADLVASGGYGTAWGYLAEALDQRRRAGIAPFTVLCCDNVPGDRRPAKTALVSFAALKDPKLARWIRTHVAFPSTMVDRITPQTSTSERDFVERTFGVADKWPVVTEPHRQWVIEDCFSNGRPPLDEVGAEFVADVSDHKLIKTRLLNGTHIALACLATLAGYQSTDEAMRDRVIFDYVENLLRDEIQPLLPPVPGMNTPGYRRTLLQRLGNPRMSDQLSRLARRGTSKIATFVLPSLQEAIARGRPHTLLMMAVAGWARYMRGHDLHGRKLRLEDSQAIPVTRLANMAGNNPDPLLSHEMFAEVRAVPGFAERLGAMIADIDERGVVPALRDAMRDHERELVSR</sequence>
<dbReference type="PANTHER" id="PTHR43362:SF1">
    <property type="entry name" value="MANNITOL DEHYDROGENASE 2-RELATED"/>
    <property type="match status" value="1"/>
</dbReference>
<dbReference type="EMBL" id="MVHG01000014">
    <property type="protein sequence ID" value="ORA17348.1"/>
    <property type="molecule type" value="Genomic_DNA"/>
</dbReference>
<dbReference type="SUPFAM" id="SSF48179">
    <property type="entry name" value="6-phosphogluconate dehydrogenase C-terminal domain-like"/>
    <property type="match status" value="1"/>
</dbReference>
<comment type="caution">
    <text evidence="9">The sequence shown here is derived from an EMBL/GenBank/DDBJ whole genome shotgun (WGS) entry which is preliminary data.</text>
</comment>
<dbReference type="Proteomes" id="UP000192707">
    <property type="component" value="Unassembled WGS sequence"/>
</dbReference>
<dbReference type="AlphaFoldDB" id="A0A1W9ZKW8"/>
<dbReference type="PROSITE" id="PS00974">
    <property type="entry name" value="MANNITOL_DHGENASE"/>
    <property type="match status" value="1"/>
</dbReference>
<dbReference type="OrthoDB" id="271711at2"/>
<dbReference type="EC" id="1.1.1.17" evidence="2"/>
<dbReference type="PANTHER" id="PTHR43362">
    <property type="entry name" value="MANNITOL DEHYDROGENASE DSF1-RELATED"/>
    <property type="match status" value="1"/>
</dbReference>
<evidence type="ECO:0000256" key="1">
    <source>
        <dbReference type="ARBA" id="ARBA00006541"/>
    </source>
</evidence>
<dbReference type="Pfam" id="PF01232">
    <property type="entry name" value="Mannitol_dh"/>
    <property type="match status" value="1"/>
</dbReference>
<evidence type="ECO:0000313" key="10">
    <source>
        <dbReference type="Proteomes" id="UP000192707"/>
    </source>
</evidence>
<dbReference type="InterPro" id="IPR013118">
    <property type="entry name" value="Mannitol_DH_C"/>
</dbReference>
<dbReference type="InterPro" id="IPR000669">
    <property type="entry name" value="Mannitol_DH"/>
</dbReference>
<evidence type="ECO:0000259" key="8">
    <source>
        <dbReference type="Pfam" id="PF08125"/>
    </source>
</evidence>
<feature type="domain" description="Mannitol dehydrogenase C-terminal" evidence="8">
    <location>
        <begin position="298"/>
        <end position="478"/>
    </location>
</feature>
<dbReference type="SUPFAM" id="SSF51735">
    <property type="entry name" value="NAD(P)-binding Rossmann-fold domains"/>
    <property type="match status" value="1"/>
</dbReference>
<feature type="domain" description="Mannitol dehydrogenase N-terminal" evidence="7">
    <location>
        <begin position="42"/>
        <end position="289"/>
    </location>
</feature>
<keyword evidence="10" id="KW-1185">Reference proteome</keyword>
<dbReference type="GO" id="GO:0008926">
    <property type="term" value="F:mannitol-1-phosphate 5-dehydrogenase activity"/>
    <property type="evidence" value="ECO:0007669"/>
    <property type="project" value="UniProtKB-EC"/>
</dbReference>
<dbReference type="PRINTS" id="PR00084">
    <property type="entry name" value="MTLDHDRGNASE"/>
</dbReference>
<comment type="catalytic activity">
    <reaction evidence="6">
        <text>D-mannitol 1-phosphate + NAD(+) = beta-D-fructose 6-phosphate + NADH + H(+)</text>
        <dbReference type="Rhea" id="RHEA:19661"/>
        <dbReference type="ChEBI" id="CHEBI:15378"/>
        <dbReference type="ChEBI" id="CHEBI:57540"/>
        <dbReference type="ChEBI" id="CHEBI:57634"/>
        <dbReference type="ChEBI" id="CHEBI:57945"/>
        <dbReference type="ChEBI" id="CHEBI:61381"/>
        <dbReference type="EC" id="1.1.1.17"/>
    </reaction>
</comment>
<evidence type="ECO:0000256" key="6">
    <source>
        <dbReference type="ARBA" id="ARBA00048615"/>
    </source>
</evidence>
<comment type="similarity">
    <text evidence="1">Belongs to the mannitol dehydrogenase family.</text>
</comment>
<name>A0A1W9ZKW8_MYCAI</name>
<dbReference type="Gene3D" id="1.10.1040.10">
    <property type="entry name" value="N-(1-d-carboxylethyl)-l-norvaline Dehydrogenase, domain 2"/>
    <property type="match status" value="1"/>
</dbReference>